<name>A0A7I8I942_SPIIN</name>
<dbReference type="AlphaFoldDB" id="A0A7I8I942"/>
<accession>A0A7I8I942</accession>
<gene>
    <name evidence="1" type="ORF">SI7747_01000594</name>
</gene>
<organism evidence="1">
    <name type="scientific">Spirodela intermedia</name>
    <name type="common">Intermediate duckweed</name>
    <dbReference type="NCBI Taxonomy" id="51605"/>
    <lineage>
        <taxon>Eukaryota</taxon>
        <taxon>Viridiplantae</taxon>
        <taxon>Streptophyta</taxon>
        <taxon>Embryophyta</taxon>
        <taxon>Tracheophyta</taxon>
        <taxon>Spermatophyta</taxon>
        <taxon>Magnoliopsida</taxon>
        <taxon>Liliopsida</taxon>
        <taxon>Araceae</taxon>
        <taxon>Lemnoideae</taxon>
        <taxon>Spirodela</taxon>
    </lineage>
</organism>
<dbReference type="EMBL" id="LR743588">
    <property type="protein sequence ID" value="CAA2614200.1"/>
    <property type="molecule type" value="Genomic_DNA"/>
</dbReference>
<evidence type="ECO:0000313" key="2">
    <source>
        <dbReference type="Proteomes" id="UP001189122"/>
    </source>
</evidence>
<dbReference type="EMBL" id="CACRZD030000001">
    <property type="protein sequence ID" value="CAA6654004.1"/>
    <property type="molecule type" value="Genomic_DNA"/>
</dbReference>
<reference evidence="1 2" key="1">
    <citation type="submission" date="2019-12" db="EMBL/GenBank/DDBJ databases">
        <authorList>
            <person name="Scholz U."/>
            <person name="Mascher M."/>
            <person name="Fiebig A."/>
        </authorList>
    </citation>
    <scope>NUCLEOTIDE SEQUENCE</scope>
</reference>
<dbReference type="InterPro" id="IPR004158">
    <property type="entry name" value="DUF247_pln"/>
</dbReference>
<proteinExistence type="predicted"/>
<dbReference type="PANTHER" id="PTHR31170:SF25">
    <property type="entry name" value="BNAA09G04570D PROTEIN"/>
    <property type="match status" value="1"/>
</dbReference>
<dbReference type="Pfam" id="PF03140">
    <property type="entry name" value="DUF247"/>
    <property type="match status" value="1"/>
</dbReference>
<sequence length="141" mass="16523">MEQVKLEYLRDLLNRHNENSLENYIAVIRSCLPAAMAQYSENIELSDDEFVEMLVVDGCFIIEYLAKRIFGTTRETALLAGVRWGFSHLRRDLLLLENQIPFFVLTSYSIRRRSPSPASERSLLLLWSWSSYSSKSRSRRR</sequence>
<keyword evidence="2" id="KW-1185">Reference proteome</keyword>
<evidence type="ECO:0000313" key="1">
    <source>
        <dbReference type="EMBL" id="CAA2614200.1"/>
    </source>
</evidence>
<protein>
    <submittedName>
        <fullName evidence="1">Uncharacterized protein</fullName>
    </submittedName>
</protein>
<dbReference type="PANTHER" id="PTHR31170">
    <property type="entry name" value="BNAC04G53230D PROTEIN"/>
    <property type="match status" value="1"/>
</dbReference>
<dbReference type="Proteomes" id="UP001189122">
    <property type="component" value="Unassembled WGS sequence"/>
</dbReference>